<reference evidence="2 3" key="1">
    <citation type="journal article" date="2020" name="Microbiol. Resour. Announc.">
        <title>Draft Genome Sequence of a Cladosporium Species Isolated from the Mesophotic Ascidian Didemnum maculosum.</title>
        <authorList>
            <person name="Gioti A."/>
            <person name="Siaperas R."/>
            <person name="Nikolaivits E."/>
            <person name="Le Goff G."/>
            <person name="Ouazzani J."/>
            <person name="Kotoulas G."/>
            <person name="Topakas E."/>
        </authorList>
    </citation>
    <scope>NUCLEOTIDE SEQUENCE [LARGE SCALE GENOMIC DNA]</scope>
    <source>
        <strain evidence="2 3">TM138-S3</strain>
    </source>
</reference>
<dbReference type="RefSeq" id="XP_069230262.1">
    <property type="nucleotide sequence ID" value="XM_069373054.1"/>
</dbReference>
<evidence type="ECO:0000256" key="1">
    <source>
        <dbReference type="SAM" id="MobiDB-lite"/>
    </source>
</evidence>
<dbReference type="AlphaFoldDB" id="A0AB34KPW9"/>
<organism evidence="2 3">
    <name type="scientific">Cladosporium halotolerans</name>
    <dbReference type="NCBI Taxonomy" id="1052096"/>
    <lineage>
        <taxon>Eukaryota</taxon>
        <taxon>Fungi</taxon>
        <taxon>Dikarya</taxon>
        <taxon>Ascomycota</taxon>
        <taxon>Pezizomycotina</taxon>
        <taxon>Dothideomycetes</taxon>
        <taxon>Dothideomycetidae</taxon>
        <taxon>Cladosporiales</taxon>
        <taxon>Cladosporiaceae</taxon>
        <taxon>Cladosporium</taxon>
    </lineage>
</organism>
<evidence type="ECO:0000313" key="2">
    <source>
        <dbReference type="EMBL" id="KAL1587157.1"/>
    </source>
</evidence>
<dbReference type="EMBL" id="JAAQHG020000011">
    <property type="protein sequence ID" value="KAL1587157.1"/>
    <property type="molecule type" value="Genomic_DNA"/>
</dbReference>
<feature type="compositionally biased region" description="Polar residues" evidence="1">
    <location>
        <begin position="210"/>
        <end position="223"/>
    </location>
</feature>
<evidence type="ECO:0000313" key="3">
    <source>
        <dbReference type="Proteomes" id="UP000803884"/>
    </source>
</evidence>
<dbReference type="GeneID" id="96005892"/>
<feature type="region of interest" description="Disordered" evidence="1">
    <location>
        <begin position="149"/>
        <end position="180"/>
    </location>
</feature>
<dbReference type="Proteomes" id="UP000803884">
    <property type="component" value="Unassembled WGS sequence"/>
</dbReference>
<feature type="compositionally biased region" description="Basic residues" evidence="1">
    <location>
        <begin position="158"/>
        <end position="178"/>
    </location>
</feature>
<comment type="caution">
    <text evidence="2">The sequence shown here is derived from an EMBL/GenBank/DDBJ whole genome shotgun (WGS) entry which is preliminary data.</text>
</comment>
<sequence>MAPANVSSSILTIITSFANGLEVLQKLKNSKRKGAVWSQASKRNQDDELRLSRSLRRGMHDIGREYQEASRHCDVERFAVGDATAQNSLAEILVKFNTGLISVFTSFLNCDKREKVVLDYQSLTELSEQSRTQSITTLRQLYHRILSKPLTSTAPAQPRRKQVNPRHRSSSKNFKPRNHPTLARVFIENSSVPSQIALVRPSEIKRQRSRTQSYQSLIHQSSNSALRPTSPPPPPYFPSDPLPLPPPNQDVRPIQPRHHVSSASLSKPKPRLGHKPSAPLPALNHKPSRTQAPRPTTLYSIASAQTGSTKLGEIPMHKWAVPWDIEAAEEANRKALEEGWPVVGAAAGAGGEERKKGVWERIFGRKGGKERAVI</sequence>
<keyword evidence="3" id="KW-1185">Reference proteome</keyword>
<feature type="region of interest" description="Disordered" evidence="1">
    <location>
        <begin position="202"/>
        <end position="295"/>
    </location>
</feature>
<gene>
    <name evidence="2" type="ORF">WHR41_04448</name>
</gene>
<name>A0AB34KPW9_9PEZI</name>
<feature type="compositionally biased region" description="Pro residues" evidence="1">
    <location>
        <begin position="229"/>
        <end position="248"/>
    </location>
</feature>
<accession>A0AB34KPW9</accession>
<protein>
    <submittedName>
        <fullName evidence="2">Uncharacterized protein</fullName>
    </submittedName>
</protein>
<proteinExistence type="predicted"/>